<dbReference type="RefSeq" id="WP_111490233.1">
    <property type="nucleotide sequence ID" value="NZ_CP031264.1"/>
</dbReference>
<sequence>MPPRDSYPDGAPCWADLTTPDLRAARDFYGPVLGWEFEDLGARMGGYTMCLSRGRRVAALMAPPSGAEAMPALWNVYLSSSDLGAVYGRIAEAGGKPVMGPHEVPGAGRMAFAFDPAEASFGLWQPGGHPGAELFGEPGAMCWHELNTPVAEQADAFYRALFPYTQEQIGDGKDFDYTAWKVPGSDTPVCGRYRTEVAHPYWSVYLAVPDADAAAERVQELGGRLVREPFDSPHGRMVPCTDPVGARLTLCQLP</sequence>
<dbReference type="Proteomes" id="UP000249340">
    <property type="component" value="Chromosome"/>
</dbReference>
<dbReference type="InterPro" id="IPR029068">
    <property type="entry name" value="Glyas_Bleomycin-R_OHBP_Dase"/>
</dbReference>
<dbReference type="KEGG" id="stri:C7M71_009765"/>
<evidence type="ECO:0000259" key="1">
    <source>
        <dbReference type="PROSITE" id="PS51819"/>
    </source>
</evidence>
<dbReference type="Pfam" id="PF00903">
    <property type="entry name" value="Glyoxalase"/>
    <property type="match status" value="1"/>
</dbReference>
<dbReference type="EMBL" id="CP031264">
    <property type="protein sequence ID" value="AXI77683.1"/>
    <property type="molecule type" value="Genomic_DNA"/>
</dbReference>
<evidence type="ECO:0000313" key="3">
    <source>
        <dbReference type="Proteomes" id="UP000249340"/>
    </source>
</evidence>
<dbReference type="PANTHER" id="PTHR33993:SF10">
    <property type="entry name" value="CONSERVED PROTEIN"/>
    <property type="match status" value="1"/>
</dbReference>
<gene>
    <name evidence="2" type="ORF">C7M71_009765</name>
</gene>
<name>A0A345SVC8_9ACTN</name>
<proteinExistence type="predicted"/>
<dbReference type="InterPro" id="IPR041581">
    <property type="entry name" value="Glyoxalase_6"/>
</dbReference>
<accession>A0A345SVC8</accession>
<dbReference type="SUPFAM" id="SSF54593">
    <property type="entry name" value="Glyoxalase/Bleomycin resistance protein/Dihydroxybiphenyl dioxygenase"/>
    <property type="match status" value="2"/>
</dbReference>
<dbReference type="CDD" id="cd07247">
    <property type="entry name" value="SgaA_N_like"/>
    <property type="match status" value="2"/>
</dbReference>
<dbReference type="PANTHER" id="PTHR33993">
    <property type="entry name" value="GLYOXALASE-RELATED"/>
    <property type="match status" value="1"/>
</dbReference>
<dbReference type="InterPro" id="IPR037523">
    <property type="entry name" value="VOC_core"/>
</dbReference>
<dbReference type="PROSITE" id="PS51819">
    <property type="entry name" value="VOC"/>
    <property type="match status" value="2"/>
</dbReference>
<dbReference type="InterPro" id="IPR004360">
    <property type="entry name" value="Glyas_Fos-R_dOase_dom"/>
</dbReference>
<dbReference type="InterPro" id="IPR052164">
    <property type="entry name" value="Anthracycline_SecMetBiosynth"/>
</dbReference>
<dbReference type="Gene3D" id="3.10.180.10">
    <property type="entry name" value="2,3-Dihydroxybiphenyl 1,2-Dioxygenase, domain 1"/>
    <property type="match status" value="2"/>
</dbReference>
<protein>
    <submittedName>
        <fullName evidence="2">VOC family protein</fullName>
    </submittedName>
</protein>
<organism evidence="2 3">
    <name type="scientific">Peterkaempfera bronchialis</name>
    <dbReference type="NCBI Taxonomy" id="2126346"/>
    <lineage>
        <taxon>Bacteria</taxon>
        <taxon>Bacillati</taxon>
        <taxon>Actinomycetota</taxon>
        <taxon>Actinomycetes</taxon>
        <taxon>Kitasatosporales</taxon>
        <taxon>Streptomycetaceae</taxon>
        <taxon>Peterkaempfera</taxon>
    </lineage>
</organism>
<feature type="domain" description="VOC" evidence="1">
    <location>
        <begin position="140"/>
        <end position="253"/>
    </location>
</feature>
<reference evidence="3" key="1">
    <citation type="submission" date="2018-07" db="EMBL/GenBank/DDBJ databases">
        <title>Streptacidiphilus bronchialis DSM 106435 chromosome.</title>
        <authorList>
            <person name="Batra D."/>
            <person name="Gulvik C.A."/>
        </authorList>
    </citation>
    <scope>NUCLEOTIDE SEQUENCE [LARGE SCALE GENOMIC DNA]</scope>
    <source>
        <strain evidence="3">DSM 106435</strain>
    </source>
</reference>
<evidence type="ECO:0000313" key="2">
    <source>
        <dbReference type="EMBL" id="AXI77683.1"/>
    </source>
</evidence>
<keyword evidence="3" id="KW-1185">Reference proteome</keyword>
<feature type="domain" description="VOC" evidence="1">
    <location>
        <begin position="11"/>
        <end position="126"/>
    </location>
</feature>
<dbReference type="AlphaFoldDB" id="A0A345SVC8"/>
<dbReference type="Pfam" id="PF18029">
    <property type="entry name" value="Glyoxalase_6"/>
    <property type="match status" value="1"/>
</dbReference>
<dbReference type="OrthoDB" id="9793039at2"/>